<reference evidence="1" key="1">
    <citation type="submission" date="2023-07" db="EMBL/GenBank/DDBJ databases">
        <authorList>
            <person name="Kim M."/>
        </authorList>
    </citation>
    <scope>NUCLEOTIDE SEQUENCE</scope>
    <source>
        <strain evidence="1">BIUV-7</strain>
    </source>
</reference>
<evidence type="ECO:0000313" key="1">
    <source>
        <dbReference type="EMBL" id="MDO6415862.1"/>
    </source>
</evidence>
<keyword evidence="2" id="KW-1185">Reference proteome</keyword>
<proteinExistence type="predicted"/>
<comment type="caution">
    <text evidence="1">The sequence shown here is derived from an EMBL/GenBank/DDBJ whole genome shotgun (WGS) entry which is preliminary data.</text>
</comment>
<name>A0ABT8YBZ8_9SPHN</name>
<sequence length="239" mass="26182">MGTNTPRSAPLIALVGSDGAGKSTVGTELLSWMQAQRPTELCHLGKQTGNIARAIARWPIFGRRFDRVLDHKTKEAEAPAGPSTGIAIIIYLLSMRRVHRFRRMEKLRQRGIAILADRFPQIDLPGAIDGPGLSGKTPRGALTRWLAAREQRHYARMAAQRPDLVIRLTVDLATAVARKPDHRPNSLAIKIASIAQLRFEGAPIVDVDATQPLDRVLDQARQAIARVLATYPQTGASGR</sequence>
<dbReference type="Proteomes" id="UP001169764">
    <property type="component" value="Unassembled WGS sequence"/>
</dbReference>
<dbReference type="SUPFAM" id="SSF52540">
    <property type="entry name" value="P-loop containing nucleoside triphosphate hydrolases"/>
    <property type="match status" value="1"/>
</dbReference>
<dbReference type="GO" id="GO:0016787">
    <property type="term" value="F:hydrolase activity"/>
    <property type="evidence" value="ECO:0007669"/>
    <property type="project" value="UniProtKB-KW"/>
</dbReference>
<accession>A0ABT8YBZ8</accession>
<dbReference type="EMBL" id="JAUOTP010000008">
    <property type="protein sequence ID" value="MDO6415862.1"/>
    <property type="molecule type" value="Genomic_DNA"/>
</dbReference>
<keyword evidence="1" id="KW-0378">Hydrolase</keyword>
<dbReference type="RefSeq" id="WP_303544487.1">
    <property type="nucleotide sequence ID" value="NZ_JAUOTP010000008.1"/>
</dbReference>
<evidence type="ECO:0000313" key="2">
    <source>
        <dbReference type="Proteomes" id="UP001169764"/>
    </source>
</evidence>
<gene>
    <name evidence="1" type="ORF">Q4F19_15835</name>
</gene>
<organism evidence="1 2">
    <name type="scientific">Sphingomonas natans</name>
    <dbReference type="NCBI Taxonomy" id="3063330"/>
    <lineage>
        <taxon>Bacteria</taxon>
        <taxon>Pseudomonadati</taxon>
        <taxon>Pseudomonadota</taxon>
        <taxon>Alphaproteobacteria</taxon>
        <taxon>Sphingomonadales</taxon>
        <taxon>Sphingomonadaceae</taxon>
        <taxon>Sphingomonas</taxon>
    </lineage>
</organism>
<protein>
    <submittedName>
        <fullName evidence="1">Nucleoside triphosphate hydrolase</fullName>
    </submittedName>
</protein>
<dbReference type="InterPro" id="IPR027417">
    <property type="entry name" value="P-loop_NTPase"/>
</dbReference>
<dbReference type="Gene3D" id="3.40.50.300">
    <property type="entry name" value="P-loop containing nucleotide triphosphate hydrolases"/>
    <property type="match status" value="1"/>
</dbReference>